<keyword evidence="6" id="KW-0812">Transmembrane</keyword>
<accession>A0ABD0K7U0</accession>
<evidence type="ECO:0000256" key="3">
    <source>
        <dbReference type="ARBA" id="ARBA00022837"/>
    </source>
</evidence>
<sequence>MSVTDNENDLISYSMTQEPNIGAFTIGARDGIIRTAVDLRTLTVDTVVCNVTVTDGHNTLPAFPVTVRLTNLNERPVISNLPATINVTEDRVTGFDLLTLTFSDDDNVALEPTCSVDPVAENYKFTYEVGTRKLKLNDIQTGETLLDFETTNKYLITCFVYDGFLYSEGDVLTMFVNNVNEPPVFDQTLYFCTMEESNAGVSSCDLGMTVTDPELNTITTLELAQGNNSERFRYDRIRDRLTFNVDYDVDNSNMPTNVIVTIQAVDSIRATGSAKIQINILDANDNTCTFGLTQASQFTIDQGFGLQTLGSFVATDDDLTSPNNKVVYEVVATDDDLISPNKRVEYEAVATDDDLISPNKKVEYDVGKLCILVHNMKVVFTDDDLISPNKVVSGLPTNSLNYLTVFGNGEIKYVGLIPETEHGKSFSIVVRCKDGGTPSLSATATVQAPDEDIWDNEAFVAIFAVLMAILGLALIAALWWFCTKNNPNCLQGPQYERQPRVRPVREYKPKDDFFRSQGPRESPNYRDHAWRTGDHYEDGIGYDGRPITKSDIFLSHNSRALPAPRGYNY</sequence>
<evidence type="ECO:0000256" key="6">
    <source>
        <dbReference type="SAM" id="Phobius"/>
    </source>
</evidence>
<dbReference type="PROSITE" id="PS50268">
    <property type="entry name" value="CADHERIN_2"/>
    <property type="match status" value="2"/>
</dbReference>
<dbReference type="AlphaFoldDB" id="A0ABD0K7U0"/>
<keyword evidence="2" id="KW-0677">Repeat</keyword>
<keyword evidence="3 5" id="KW-0106">Calcium</keyword>
<reference evidence="8 9" key="1">
    <citation type="journal article" date="2023" name="Sci. Data">
        <title>Genome assembly of the Korean intertidal mud-creeper Batillaria attramentaria.</title>
        <authorList>
            <person name="Patra A.K."/>
            <person name="Ho P.T."/>
            <person name="Jun S."/>
            <person name="Lee S.J."/>
            <person name="Kim Y."/>
            <person name="Won Y.J."/>
        </authorList>
    </citation>
    <scope>NUCLEOTIDE SEQUENCE [LARGE SCALE GENOMIC DNA]</scope>
    <source>
        <strain evidence="8">Wonlab-2016</strain>
    </source>
</reference>
<keyword evidence="6" id="KW-1133">Transmembrane helix</keyword>
<dbReference type="CDD" id="cd11304">
    <property type="entry name" value="Cadherin_repeat"/>
    <property type="match status" value="1"/>
</dbReference>
<dbReference type="Gene3D" id="2.60.40.60">
    <property type="entry name" value="Cadherins"/>
    <property type="match status" value="3"/>
</dbReference>
<evidence type="ECO:0000256" key="4">
    <source>
        <dbReference type="ARBA" id="ARBA00023136"/>
    </source>
</evidence>
<evidence type="ECO:0000256" key="5">
    <source>
        <dbReference type="PROSITE-ProRule" id="PRU00043"/>
    </source>
</evidence>
<dbReference type="InterPro" id="IPR039808">
    <property type="entry name" value="Cadherin"/>
</dbReference>
<proteinExistence type="predicted"/>
<evidence type="ECO:0000313" key="8">
    <source>
        <dbReference type="EMBL" id="KAK7483133.1"/>
    </source>
</evidence>
<gene>
    <name evidence="8" type="ORF">BaRGS_00025629</name>
</gene>
<protein>
    <recommendedName>
        <fullName evidence="7">Cadherin domain-containing protein</fullName>
    </recommendedName>
</protein>
<evidence type="ECO:0000256" key="2">
    <source>
        <dbReference type="ARBA" id="ARBA00022737"/>
    </source>
</evidence>
<keyword evidence="4 6" id="KW-0472">Membrane</keyword>
<feature type="domain" description="Cadherin" evidence="7">
    <location>
        <begin position="79"/>
        <end position="185"/>
    </location>
</feature>
<dbReference type="PANTHER" id="PTHR24027:SF438">
    <property type="entry name" value="CADHERIN 23"/>
    <property type="match status" value="1"/>
</dbReference>
<dbReference type="GO" id="GO:0005509">
    <property type="term" value="F:calcium ion binding"/>
    <property type="evidence" value="ECO:0007669"/>
    <property type="project" value="UniProtKB-UniRule"/>
</dbReference>
<keyword evidence="9" id="KW-1185">Reference proteome</keyword>
<name>A0ABD0K7U0_9CAEN</name>
<evidence type="ECO:0000313" key="9">
    <source>
        <dbReference type="Proteomes" id="UP001519460"/>
    </source>
</evidence>
<dbReference type="InterPro" id="IPR002126">
    <property type="entry name" value="Cadherin-like_dom"/>
</dbReference>
<dbReference type="EMBL" id="JACVVK020000232">
    <property type="protein sequence ID" value="KAK7483133.1"/>
    <property type="molecule type" value="Genomic_DNA"/>
</dbReference>
<organism evidence="8 9">
    <name type="scientific">Batillaria attramentaria</name>
    <dbReference type="NCBI Taxonomy" id="370345"/>
    <lineage>
        <taxon>Eukaryota</taxon>
        <taxon>Metazoa</taxon>
        <taxon>Spiralia</taxon>
        <taxon>Lophotrochozoa</taxon>
        <taxon>Mollusca</taxon>
        <taxon>Gastropoda</taxon>
        <taxon>Caenogastropoda</taxon>
        <taxon>Sorbeoconcha</taxon>
        <taxon>Cerithioidea</taxon>
        <taxon>Batillariidae</taxon>
        <taxon>Batillaria</taxon>
    </lineage>
</organism>
<dbReference type="SUPFAM" id="SSF49313">
    <property type="entry name" value="Cadherin-like"/>
    <property type="match status" value="3"/>
</dbReference>
<evidence type="ECO:0000256" key="1">
    <source>
        <dbReference type="ARBA" id="ARBA00004370"/>
    </source>
</evidence>
<dbReference type="GO" id="GO:0016020">
    <property type="term" value="C:membrane"/>
    <property type="evidence" value="ECO:0007669"/>
    <property type="project" value="UniProtKB-SubCell"/>
</dbReference>
<comment type="caution">
    <text evidence="8">The sequence shown here is derived from an EMBL/GenBank/DDBJ whole genome shotgun (WGS) entry which is preliminary data.</text>
</comment>
<dbReference type="Proteomes" id="UP001519460">
    <property type="component" value="Unassembled WGS sequence"/>
</dbReference>
<feature type="transmembrane region" description="Helical" evidence="6">
    <location>
        <begin position="458"/>
        <end position="481"/>
    </location>
</feature>
<dbReference type="InterPro" id="IPR015919">
    <property type="entry name" value="Cadherin-like_sf"/>
</dbReference>
<comment type="subcellular location">
    <subcellularLocation>
        <location evidence="1">Membrane</location>
    </subcellularLocation>
</comment>
<evidence type="ECO:0000259" key="7">
    <source>
        <dbReference type="PROSITE" id="PS50268"/>
    </source>
</evidence>
<feature type="domain" description="Cadherin" evidence="7">
    <location>
        <begin position="186"/>
        <end position="298"/>
    </location>
</feature>
<dbReference type="PANTHER" id="PTHR24027">
    <property type="entry name" value="CADHERIN-23"/>
    <property type="match status" value="1"/>
</dbReference>